<dbReference type="InterPro" id="IPR036291">
    <property type="entry name" value="NAD(P)-bd_dom_sf"/>
</dbReference>
<evidence type="ECO:0000256" key="1">
    <source>
        <dbReference type="ARBA" id="ARBA00006484"/>
    </source>
</evidence>
<dbReference type="OrthoDB" id="1669814at2759"/>
<dbReference type="Proteomes" id="UP000250266">
    <property type="component" value="Unassembled WGS sequence"/>
</dbReference>
<name>A0A8E2EHF2_9PEZI</name>
<organism evidence="3 4">
    <name type="scientific">Lepidopterella palustris CBS 459.81</name>
    <dbReference type="NCBI Taxonomy" id="1314670"/>
    <lineage>
        <taxon>Eukaryota</taxon>
        <taxon>Fungi</taxon>
        <taxon>Dikarya</taxon>
        <taxon>Ascomycota</taxon>
        <taxon>Pezizomycotina</taxon>
        <taxon>Dothideomycetes</taxon>
        <taxon>Pleosporomycetidae</taxon>
        <taxon>Mytilinidiales</taxon>
        <taxon>Argynnaceae</taxon>
        <taxon>Lepidopterella</taxon>
    </lineage>
</organism>
<evidence type="ECO:0000313" key="4">
    <source>
        <dbReference type="Proteomes" id="UP000250266"/>
    </source>
</evidence>
<dbReference type="PRINTS" id="PR00081">
    <property type="entry name" value="GDHRDH"/>
</dbReference>
<reference evidence="3 4" key="1">
    <citation type="journal article" date="2016" name="Nat. Commun.">
        <title>Ectomycorrhizal ecology is imprinted in the genome of the dominant symbiotic fungus Cenococcum geophilum.</title>
        <authorList>
            <consortium name="DOE Joint Genome Institute"/>
            <person name="Peter M."/>
            <person name="Kohler A."/>
            <person name="Ohm R.A."/>
            <person name="Kuo A."/>
            <person name="Krutzmann J."/>
            <person name="Morin E."/>
            <person name="Arend M."/>
            <person name="Barry K.W."/>
            <person name="Binder M."/>
            <person name="Choi C."/>
            <person name="Clum A."/>
            <person name="Copeland A."/>
            <person name="Grisel N."/>
            <person name="Haridas S."/>
            <person name="Kipfer T."/>
            <person name="LaButti K."/>
            <person name="Lindquist E."/>
            <person name="Lipzen A."/>
            <person name="Maire R."/>
            <person name="Meier B."/>
            <person name="Mihaltcheva S."/>
            <person name="Molinier V."/>
            <person name="Murat C."/>
            <person name="Poggeler S."/>
            <person name="Quandt C.A."/>
            <person name="Sperisen C."/>
            <person name="Tritt A."/>
            <person name="Tisserant E."/>
            <person name="Crous P.W."/>
            <person name="Henrissat B."/>
            <person name="Nehls U."/>
            <person name="Egli S."/>
            <person name="Spatafora J.W."/>
            <person name="Grigoriev I.V."/>
            <person name="Martin F.M."/>
        </authorList>
    </citation>
    <scope>NUCLEOTIDE SEQUENCE [LARGE SCALE GENOMIC DNA]</scope>
    <source>
        <strain evidence="3 4">CBS 459.81</strain>
    </source>
</reference>
<dbReference type="AlphaFoldDB" id="A0A8E2EHF2"/>
<dbReference type="PANTHER" id="PTHR43180:SF63">
    <property type="entry name" value="DEHYDROGENASE_REDUCTASE FAMILY PROTEIN, PUTATIVE (AFU_ORTHOLOGUE AFUA_6G03520)-RELATED"/>
    <property type="match status" value="1"/>
</dbReference>
<gene>
    <name evidence="3" type="ORF">K432DRAFT_432583</name>
</gene>
<dbReference type="InterPro" id="IPR002347">
    <property type="entry name" value="SDR_fam"/>
</dbReference>
<proteinExistence type="inferred from homology"/>
<protein>
    <submittedName>
        <fullName evidence="3">NAD(P)-binding protein</fullName>
    </submittedName>
</protein>
<keyword evidence="4" id="KW-1185">Reference proteome</keyword>
<dbReference type="CDD" id="cd05233">
    <property type="entry name" value="SDR_c"/>
    <property type="match status" value="1"/>
</dbReference>
<dbReference type="Gene3D" id="3.40.50.720">
    <property type="entry name" value="NAD(P)-binding Rossmann-like Domain"/>
    <property type="match status" value="2"/>
</dbReference>
<dbReference type="GO" id="GO:0016491">
    <property type="term" value="F:oxidoreductase activity"/>
    <property type="evidence" value="ECO:0007669"/>
    <property type="project" value="UniProtKB-KW"/>
</dbReference>
<dbReference type="Pfam" id="PF00106">
    <property type="entry name" value="adh_short"/>
    <property type="match status" value="1"/>
</dbReference>
<evidence type="ECO:0000256" key="2">
    <source>
        <dbReference type="ARBA" id="ARBA00023002"/>
    </source>
</evidence>
<comment type="similarity">
    <text evidence="1">Belongs to the short-chain dehydrogenases/reductases (SDR) family.</text>
</comment>
<dbReference type="EMBL" id="KV744850">
    <property type="protein sequence ID" value="OCK83865.1"/>
    <property type="molecule type" value="Genomic_DNA"/>
</dbReference>
<dbReference type="PANTHER" id="PTHR43180">
    <property type="entry name" value="3-OXOACYL-(ACYL-CARRIER-PROTEIN) REDUCTASE (AFU_ORTHOLOGUE AFUA_6G11210)"/>
    <property type="match status" value="1"/>
</dbReference>
<keyword evidence="2" id="KW-0560">Oxidoreductase</keyword>
<accession>A0A8E2EHF2</accession>
<sequence length="236" mass="24671">MTSNLSGKVFSITGGASGIGLATAKLLASRSAAAVCIGDFNTANFTSVAAEIAAINPKCEDFTSQLDVSSSASVKAWVASIIEKFGRLDGCANVWKGTMSVNIDGVMFCTREEVRAMVALPKVPRTIMNVASLASLLHTADAYVYGASKHACASFSSGVAKDVIGFGIRVNTVSPGATMTPMMPKFFPEGTSEEYIESMGMNFLEPIDIARAIFYLLSEESDKITGVNLPVGSGAP</sequence>
<dbReference type="SUPFAM" id="SSF51735">
    <property type="entry name" value="NAD(P)-binding Rossmann-fold domains"/>
    <property type="match status" value="1"/>
</dbReference>
<evidence type="ECO:0000313" key="3">
    <source>
        <dbReference type="EMBL" id="OCK83865.1"/>
    </source>
</evidence>